<reference evidence="1" key="1">
    <citation type="journal article" date="2014" name="Genome Biol. Evol.">
        <title>Pangenome evidence for extensive interdomain horizontal transfer affecting lineage core and shell genes in uncultured planktonic thaumarchaeota and euryarchaeota.</title>
        <authorList>
            <person name="Deschamps P."/>
            <person name="Zivanovic Y."/>
            <person name="Moreira D."/>
            <person name="Rodriguez-Valera F."/>
            <person name="Lopez-Garcia P."/>
        </authorList>
    </citation>
    <scope>NUCLEOTIDE SEQUENCE</scope>
</reference>
<evidence type="ECO:0008006" key="2">
    <source>
        <dbReference type="Google" id="ProtNLM"/>
    </source>
</evidence>
<dbReference type="AlphaFoldDB" id="A0A075G759"/>
<organism evidence="1">
    <name type="scientific">uncultured marine thaumarchaeote KM3_01_F02</name>
    <dbReference type="NCBI Taxonomy" id="1455952"/>
    <lineage>
        <taxon>Archaea</taxon>
        <taxon>Nitrososphaerota</taxon>
        <taxon>environmental samples</taxon>
    </lineage>
</organism>
<evidence type="ECO:0000313" key="1">
    <source>
        <dbReference type="EMBL" id="AIE97567.1"/>
    </source>
</evidence>
<proteinExistence type="predicted"/>
<name>A0A075G759_9ARCH</name>
<protein>
    <recommendedName>
        <fullName evidence="2">Secreted periplasmic Zn-dependent protease</fullName>
    </recommendedName>
</protein>
<dbReference type="EMBL" id="KF900511">
    <property type="protein sequence ID" value="AIE97567.1"/>
    <property type="molecule type" value="Genomic_DNA"/>
</dbReference>
<accession>A0A075G759</accession>
<sequence>MLYNKIIILSVLVSLTCIPLFSDDVFGHGLGADQAPPISFAGMQVTVSTMMSPSDITVGQVDRANLQIRFFDQGTNTNLESVTYRVQVFQAGELLAREIFYDKDGELNIQIRPKGGCFEPEPWRCTIYQGARDPISGGLYAQGSGVPVIQGPIFTKGGLYNISVVIEGATSPKTLVAEPLEFDTFVSVAQEQFFSIPEASADVPVTIKTYYDDVSDFKFKVSDKSISFQMPFDWAPDYVDLVAVVHEEIRIPKSYKPYSIENDFIGYVDGVQVDNRALLVDPYSSETENIIHFLVTGNEIKRINDVLGSDHYDNKEMFFELVPQGQTTENGFSTTFENGYKANVAWKRTYGAGSDIPFQITFFDDNGELSKDINYAISLLDSNGQQIYVEIGDETTPYLGVKAAEGIDTQTIYILSEGIYTMSLALTGSGITNWESFVVSETTFEIGKAGESIAPIPELYEPETSIPAWIKNNAGWWADGQIDDSSFVSGIQWLISNGIMSIPPTEQGAGSDNVIPGWIKNNAGWWADGQIDDSSFVSGLQWLISNGIMTIS</sequence>